<evidence type="ECO:0000256" key="5">
    <source>
        <dbReference type="ARBA" id="ARBA00022553"/>
    </source>
</evidence>
<dbReference type="Proteomes" id="UP000032061">
    <property type="component" value="Unassembled WGS sequence"/>
</dbReference>
<dbReference type="SUPFAM" id="SSF55781">
    <property type="entry name" value="GAF domain-like"/>
    <property type="match status" value="1"/>
</dbReference>
<dbReference type="SUPFAM" id="SSF52172">
    <property type="entry name" value="CheY-like"/>
    <property type="match status" value="1"/>
</dbReference>
<dbReference type="SMART" id="SM00448">
    <property type="entry name" value="REC"/>
    <property type="match status" value="1"/>
</dbReference>
<dbReference type="CDD" id="cd16922">
    <property type="entry name" value="HATPase_EvgS-ArcB-TorS-like"/>
    <property type="match status" value="1"/>
</dbReference>
<dbReference type="InterPro" id="IPR004358">
    <property type="entry name" value="Sig_transdc_His_kin-like_C"/>
</dbReference>
<dbReference type="AlphaFoldDB" id="A0A0D0F992"/>
<dbReference type="CDD" id="cd00082">
    <property type="entry name" value="HisKA"/>
    <property type="match status" value="1"/>
</dbReference>
<dbReference type="InterPro" id="IPR005467">
    <property type="entry name" value="His_kinase_dom"/>
</dbReference>
<dbReference type="PROSITE" id="PS50894">
    <property type="entry name" value="HPT"/>
    <property type="match status" value="1"/>
</dbReference>
<reference evidence="17 19" key="1">
    <citation type="submission" date="2015-01" db="EMBL/GenBank/DDBJ databases">
        <title>Genome of Flavobacterium hibernum DSM 12611.</title>
        <authorList>
            <person name="Stropko S.J."/>
            <person name="Pipes S.E."/>
            <person name="Newman J.D."/>
        </authorList>
    </citation>
    <scope>NUCLEOTIDE SEQUENCE [LARGE SCALE GENOMIC DNA]</scope>
    <source>
        <strain evidence="17 19">DSM 12611</strain>
    </source>
</reference>
<feature type="modified residue" description="Phosphohistidine" evidence="12">
    <location>
        <position position="607"/>
    </location>
</feature>
<dbReference type="GO" id="GO:0000155">
    <property type="term" value="F:phosphorelay sensor kinase activity"/>
    <property type="evidence" value="ECO:0007669"/>
    <property type="project" value="InterPro"/>
</dbReference>
<evidence type="ECO:0000256" key="8">
    <source>
        <dbReference type="ARBA" id="ARBA00022840"/>
    </source>
</evidence>
<dbReference type="GO" id="GO:0005886">
    <property type="term" value="C:plasma membrane"/>
    <property type="evidence" value="ECO:0007669"/>
    <property type="project" value="UniProtKB-SubCell"/>
</dbReference>
<feature type="domain" description="Response regulatory" evidence="15">
    <location>
        <begin position="429"/>
        <end position="544"/>
    </location>
</feature>
<dbReference type="SMART" id="SM00387">
    <property type="entry name" value="HATPase_c"/>
    <property type="match status" value="1"/>
</dbReference>
<keyword evidence="11" id="KW-0472">Membrane</keyword>
<dbReference type="EC" id="2.7.13.3" evidence="3"/>
<dbReference type="InterPro" id="IPR029016">
    <property type="entry name" value="GAF-like_dom_sf"/>
</dbReference>
<dbReference type="CDD" id="cd17546">
    <property type="entry name" value="REC_hyHK_CKI1_RcsC-like"/>
    <property type="match status" value="1"/>
</dbReference>
<evidence type="ECO:0000256" key="10">
    <source>
        <dbReference type="ARBA" id="ARBA00023012"/>
    </source>
</evidence>
<accession>A0A0D0F992</accession>
<dbReference type="PANTHER" id="PTHR45339:SF1">
    <property type="entry name" value="HYBRID SIGNAL TRANSDUCTION HISTIDINE KINASE J"/>
    <property type="match status" value="1"/>
</dbReference>
<dbReference type="Gene3D" id="3.30.450.40">
    <property type="match status" value="1"/>
</dbReference>
<dbReference type="SUPFAM" id="SSF55874">
    <property type="entry name" value="ATPase domain of HSP90 chaperone/DNA topoisomerase II/histidine kinase"/>
    <property type="match status" value="1"/>
</dbReference>
<dbReference type="Gene3D" id="1.10.287.130">
    <property type="match status" value="1"/>
</dbReference>
<dbReference type="OrthoDB" id="9811889at2"/>
<evidence type="ECO:0000256" key="4">
    <source>
        <dbReference type="ARBA" id="ARBA00022475"/>
    </source>
</evidence>
<dbReference type="FunFam" id="3.30.565.10:FF:000010">
    <property type="entry name" value="Sensor histidine kinase RcsC"/>
    <property type="match status" value="1"/>
</dbReference>
<evidence type="ECO:0000256" key="11">
    <source>
        <dbReference type="ARBA" id="ARBA00023136"/>
    </source>
</evidence>
<evidence type="ECO:0000259" key="15">
    <source>
        <dbReference type="PROSITE" id="PS50110"/>
    </source>
</evidence>
<keyword evidence="4" id="KW-1003">Cell membrane</keyword>
<dbReference type="InterPro" id="IPR036641">
    <property type="entry name" value="HPT_dom_sf"/>
</dbReference>
<dbReference type="Proteomes" id="UP000198302">
    <property type="component" value="Unassembled WGS sequence"/>
</dbReference>
<evidence type="ECO:0000313" key="18">
    <source>
        <dbReference type="EMBL" id="OXA84615.1"/>
    </source>
</evidence>
<evidence type="ECO:0000256" key="7">
    <source>
        <dbReference type="ARBA" id="ARBA00022741"/>
    </source>
</evidence>
<evidence type="ECO:0000256" key="1">
    <source>
        <dbReference type="ARBA" id="ARBA00000085"/>
    </source>
</evidence>
<dbReference type="InterPro" id="IPR008207">
    <property type="entry name" value="Sig_transdc_His_kin_Hpt_dom"/>
</dbReference>
<dbReference type="InterPro" id="IPR003661">
    <property type="entry name" value="HisK_dim/P_dom"/>
</dbReference>
<evidence type="ECO:0000313" key="19">
    <source>
        <dbReference type="Proteomes" id="UP000032061"/>
    </source>
</evidence>
<dbReference type="InterPro" id="IPR036097">
    <property type="entry name" value="HisK_dim/P_sf"/>
</dbReference>
<organism evidence="17 19">
    <name type="scientific">Flavobacterium hibernum</name>
    <dbReference type="NCBI Taxonomy" id="37752"/>
    <lineage>
        <taxon>Bacteria</taxon>
        <taxon>Pseudomonadati</taxon>
        <taxon>Bacteroidota</taxon>
        <taxon>Flavobacteriia</taxon>
        <taxon>Flavobacteriales</taxon>
        <taxon>Flavobacteriaceae</taxon>
        <taxon>Flavobacterium</taxon>
    </lineage>
</organism>
<keyword evidence="20" id="KW-1185">Reference proteome</keyword>
<dbReference type="STRING" id="37752.IW18_00605"/>
<dbReference type="InterPro" id="IPR011006">
    <property type="entry name" value="CheY-like_superfamily"/>
</dbReference>
<keyword evidence="8" id="KW-0067">ATP-binding</keyword>
<keyword evidence="10" id="KW-0902">Two-component regulatory system</keyword>
<dbReference type="Pfam" id="PF00512">
    <property type="entry name" value="HisKA"/>
    <property type="match status" value="1"/>
</dbReference>
<dbReference type="PROSITE" id="PS50109">
    <property type="entry name" value="HIS_KIN"/>
    <property type="match status" value="1"/>
</dbReference>
<dbReference type="InterPro" id="IPR003594">
    <property type="entry name" value="HATPase_dom"/>
</dbReference>
<feature type="domain" description="Histidine kinase" evidence="14">
    <location>
        <begin position="189"/>
        <end position="409"/>
    </location>
</feature>
<evidence type="ECO:0000313" key="17">
    <source>
        <dbReference type="EMBL" id="KIO54552.1"/>
    </source>
</evidence>
<dbReference type="SUPFAM" id="SSF47384">
    <property type="entry name" value="Homodimeric domain of signal transducing histidine kinase"/>
    <property type="match status" value="1"/>
</dbReference>
<dbReference type="Pfam" id="PF02518">
    <property type="entry name" value="HATPase_c"/>
    <property type="match status" value="1"/>
</dbReference>
<dbReference type="Gene3D" id="1.20.120.160">
    <property type="entry name" value="HPT domain"/>
    <property type="match status" value="1"/>
</dbReference>
<proteinExistence type="predicted"/>
<protein>
    <recommendedName>
        <fullName evidence="3">histidine kinase</fullName>
        <ecNumber evidence="3">2.7.13.3</ecNumber>
    </recommendedName>
</protein>
<dbReference type="InterPro" id="IPR036890">
    <property type="entry name" value="HATPase_C_sf"/>
</dbReference>
<dbReference type="PRINTS" id="PR00344">
    <property type="entry name" value="BCTRLSENSOR"/>
</dbReference>
<dbReference type="Gene3D" id="3.40.50.2300">
    <property type="match status" value="1"/>
</dbReference>
<evidence type="ECO:0000256" key="2">
    <source>
        <dbReference type="ARBA" id="ARBA00004651"/>
    </source>
</evidence>
<keyword evidence="6" id="KW-0812">Transmembrane</keyword>
<dbReference type="PANTHER" id="PTHR45339">
    <property type="entry name" value="HYBRID SIGNAL TRANSDUCTION HISTIDINE KINASE J"/>
    <property type="match status" value="1"/>
</dbReference>
<evidence type="ECO:0000259" key="16">
    <source>
        <dbReference type="PROSITE" id="PS50894"/>
    </source>
</evidence>
<evidence type="ECO:0000313" key="20">
    <source>
        <dbReference type="Proteomes" id="UP000198302"/>
    </source>
</evidence>
<dbReference type="GO" id="GO:0005524">
    <property type="term" value="F:ATP binding"/>
    <property type="evidence" value="ECO:0007669"/>
    <property type="project" value="UniProtKB-KW"/>
</dbReference>
<evidence type="ECO:0000256" key="12">
    <source>
        <dbReference type="PROSITE-ProRule" id="PRU00110"/>
    </source>
</evidence>
<dbReference type="Pfam" id="PF00072">
    <property type="entry name" value="Response_reg"/>
    <property type="match status" value="1"/>
</dbReference>
<evidence type="ECO:0000256" key="13">
    <source>
        <dbReference type="PROSITE-ProRule" id="PRU00169"/>
    </source>
</evidence>
<dbReference type="RefSeq" id="WP_041515645.1">
    <property type="nucleotide sequence ID" value="NZ_JPRK01000002.1"/>
</dbReference>
<sequence>MNTLEQPIPHNELQRLAALKRYNILDTLPDNAFDDATKLVSYICGTPIAHISFIDESRQWFKSEIGIGVTEVPREISFCRYTIMESKMVEISDTHSNERFKNDPNVTGGFKVRFYAGIPLTTPDGYNIGTICAIDHVSKELNDDQRNALSIIGKHVINQLELITKNIDLAAHKKIADRAVFAKDSFLANMSHEIRTPLNAIIGFTDLLAQTQLDSIQRDYIESVQIAEENLLLIINDILDLSKLESGHLTIESYPFNLKNTLKHVYDLLKIKVPKDVEFNLFLDADMPENVIGDQGRLNQILVNLTGNALKFTEDGEVTISVKKVAESADNYSLKFSVKDTGIGIPEDKLKTIFERFTQAEESTTRKFGGTGLGLNIVKQLVNLQNSEIHVKSKEGRGSEFFFILNYKKTAQIEAKEEQLSSNSLGKLNILLCEDNVLNQKLVKSVMHNFGFELDIAENGEVGIDYLSKNKYDLILMDLQMPVKDGYQTTEYIRNEMNLKIPIVAMTAHSLVGEQELCFKIGMNGYVPKPFKQTALLEMIKSVLTKESNPLQKRKVDLSFLEEMSYGDASFKQEMINLFVEKIPNEAVQLEKAFQNNDYNAVRDLAHNMRSSIDIFMLKDLSNYLTIIEEEAKLGRFSSETAEKINFFHSEITEVIKILKELL</sequence>
<comment type="subcellular location">
    <subcellularLocation>
        <location evidence="2">Cell membrane</location>
        <topology evidence="2">Multi-pass membrane protein</topology>
    </subcellularLocation>
</comment>
<evidence type="ECO:0000256" key="6">
    <source>
        <dbReference type="ARBA" id="ARBA00022692"/>
    </source>
</evidence>
<dbReference type="SUPFAM" id="SSF47226">
    <property type="entry name" value="Histidine-containing phosphotransfer domain, HPT domain"/>
    <property type="match status" value="1"/>
</dbReference>
<dbReference type="PROSITE" id="PS50110">
    <property type="entry name" value="RESPONSE_REGULATORY"/>
    <property type="match status" value="1"/>
</dbReference>
<name>A0A0D0F992_9FLAO</name>
<feature type="domain" description="HPt" evidence="16">
    <location>
        <begin position="568"/>
        <end position="663"/>
    </location>
</feature>
<dbReference type="InterPro" id="IPR001789">
    <property type="entry name" value="Sig_transdc_resp-reg_receiver"/>
</dbReference>
<evidence type="ECO:0000256" key="3">
    <source>
        <dbReference type="ARBA" id="ARBA00012438"/>
    </source>
</evidence>
<comment type="caution">
    <text evidence="17">The sequence shown here is derived from an EMBL/GenBank/DDBJ whole genome shotgun (WGS) entry which is preliminary data.</text>
</comment>
<feature type="modified residue" description="4-aspartylphosphate" evidence="13">
    <location>
        <position position="478"/>
    </location>
</feature>
<dbReference type="Gene3D" id="3.30.565.10">
    <property type="entry name" value="Histidine kinase-like ATPase, C-terminal domain"/>
    <property type="match status" value="1"/>
</dbReference>
<comment type="catalytic activity">
    <reaction evidence="1">
        <text>ATP + protein L-histidine = ADP + protein N-phospho-L-histidine.</text>
        <dbReference type="EC" id="2.7.13.3"/>
    </reaction>
</comment>
<dbReference type="EMBL" id="JPRK01000002">
    <property type="protein sequence ID" value="KIO54552.1"/>
    <property type="molecule type" value="Genomic_DNA"/>
</dbReference>
<keyword evidence="9" id="KW-1133">Transmembrane helix</keyword>
<gene>
    <name evidence="18" type="ORF">B0A73_18505</name>
    <name evidence="17" type="ORF">IW18_00605</name>
</gene>
<reference evidence="18 20" key="2">
    <citation type="submission" date="2016-11" db="EMBL/GenBank/DDBJ databases">
        <title>Whole genomes of Flavobacteriaceae.</title>
        <authorList>
            <person name="Stine C."/>
            <person name="Li C."/>
            <person name="Tadesse D."/>
        </authorList>
    </citation>
    <scope>NUCLEOTIDE SEQUENCE [LARGE SCALE GENOMIC DNA]</scope>
    <source>
        <strain evidence="18 20">ATCC 51468</strain>
    </source>
</reference>
<dbReference type="SMART" id="SM00388">
    <property type="entry name" value="HisKA"/>
    <property type="match status" value="1"/>
</dbReference>
<keyword evidence="7" id="KW-0547">Nucleotide-binding</keyword>
<dbReference type="EMBL" id="MUGX01000029">
    <property type="protein sequence ID" value="OXA84615.1"/>
    <property type="molecule type" value="Genomic_DNA"/>
</dbReference>
<evidence type="ECO:0000259" key="14">
    <source>
        <dbReference type="PROSITE" id="PS50109"/>
    </source>
</evidence>
<evidence type="ECO:0000256" key="9">
    <source>
        <dbReference type="ARBA" id="ARBA00022989"/>
    </source>
</evidence>
<keyword evidence="5 13" id="KW-0597">Phosphoprotein</keyword>